<gene>
    <name evidence="2" type="ORF">KTH89_09590</name>
    <name evidence="3" type="ORF">KTH89_09755</name>
</gene>
<organism evidence="2 4">
    <name type="scientific">Diplocloster agilis</name>
    <dbReference type="NCBI Taxonomy" id="2850323"/>
    <lineage>
        <taxon>Bacteria</taxon>
        <taxon>Bacillati</taxon>
        <taxon>Bacillota</taxon>
        <taxon>Clostridia</taxon>
        <taxon>Lachnospirales</taxon>
        <taxon>Lachnospiraceae</taxon>
        <taxon>Diplocloster</taxon>
    </lineage>
</organism>
<dbReference type="PROSITE" id="PS51819">
    <property type="entry name" value="VOC"/>
    <property type="match status" value="1"/>
</dbReference>
<accession>A0A949NET0</accession>
<keyword evidence="4" id="KW-1185">Reference proteome</keyword>
<name>A0A949NET0_9FIRM</name>
<comment type="caution">
    <text evidence="2">The sequence shown here is derived from an EMBL/GenBank/DDBJ whole genome shotgun (WGS) entry which is preliminary data.</text>
</comment>
<dbReference type="InterPro" id="IPR029068">
    <property type="entry name" value="Glyas_Bleomycin-R_OHBP_Dase"/>
</dbReference>
<dbReference type="EMBL" id="JAHQCW010000013">
    <property type="protein sequence ID" value="MBU9736822.1"/>
    <property type="molecule type" value="Genomic_DNA"/>
</dbReference>
<sequence length="156" mass="18057">MDKLGSSEIVKIGIVVDDIEKAAEKFREIFPLDQELTVRRPNPDQAVQEGRYQNFRGQPVRAKLKSLLVPLEPVYLEVLEPCGDDPSPWKEFLDKNGPGVCFISFYIDGFEQTLQFMENHQMPPVFIEEKGFERYAYFDTLAELGVTLEVKERKQR</sequence>
<evidence type="ECO:0000313" key="2">
    <source>
        <dbReference type="EMBL" id="MBU9736789.1"/>
    </source>
</evidence>
<protein>
    <submittedName>
        <fullName evidence="2">VOC family protein</fullName>
    </submittedName>
</protein>
<dbReference type="RefSeq" id="WP_158345451.1">
    <property type="nucleotide sequence ID" value="NZ_JAHQCW010000013.1"/>
</dbReference>
<evidence type="ECO:0000313" key="4">
    <source>
        <dbReference type="Proteomes" id="UP000712157"/>
    </source>
</evidence>
<dbReference type="EMBL" id="JAHQCW010000013">
    <property type="protein sequence ID" value="MBU9736789.1"/>
    <property type="molecule type" value="Genomic_DNA"/>
</dbReference>
<evidence type="ECO:0000259" key="1">
    <source>
        <dbReference type="PROSITE" id="PS51819"/>
    </source>
</evidence>
<dbReference type="SUPFAM" id="SSF54593">
    <property type="entry name" value="Glyoxalase/Bleomycin resistance protein/Dihydroxybiphenyl dioxygenase"/>
    <property type="match status" value="1"/>
</dbReference>
<proteinExistence type="predicted"/>
<reference evidence="2" key="1">
    <citation type="submission" date="2021-06" db="EMBL/GenBank/DDBJ databases">
        <title>Description of novel taxa of the family Lachnospiraceae.</title>
        <authorList>
            <person name="Chaplin A.V."/>
            <person name="Sokolova S.R."/>
            <person name="Pikina A.P."/>
            <person name="Korzhanova M."/>
            <person name="Belova V."/>
            <person name="Korostin D."/>
            <person name="Efimov B.A."/>
        </authorList>
    </citation>
    <scope>NUCLEOTIDE SEQUENCE</scope>
    <source>
        <strain evidence="2">ASD5720</strain>
    </source>
</reference>
<feature type="domain" description="VOC" evidence="1">
    <location>
        <begin position="8"/>
        <end position="153"/>
    </location>
</feature>
<dbReference type="Proteomes" id="UP000712157">
    <property type="component" value="Unassembled WGS sequence"/>
</dbReference>
<dbReference type="Pfam" id="PF13669">
    <property type="entry name" value="Glyoxalase_4"/>
    <property type="match status" value="1"/>
</dbReference>
<evidence type="ECO:0000313" key="3">
    <source>
        <dbReference type="EMBL" id="MBU9736822.1"/>
    </source>
</evidence>
<dbReference type="Gene3D" id="3.10.180.10">
    <property type="entry name" value="2,3-Dihydroxybiphenyl 1,2-Dioxygenase, domain 1"/>
    <property type="match status" value="1"/>
</dbReference>
<dbReference type="AlphaFoldDB" id="A0A949NET0"/>
<dbReference type="InterPro" id="IPR037523">
    <property type="entry name" value="VOC_core"/>
</dbReference>